<dbReference type="PIRSF" id="PIRSF000509">
    <property type="entry name" value="Trp_DMAT"/>
    <property type="match status" value="1"/>
</dbReference>
<keyword evidence="5" id="KW-1185">Reference proteome</keyword>
<feature type="binding site" evidence="3">
    <location>
        <position position="195"/>
    </location>
    <ligand>
        <name>dimethylallyl diphosphate</name>
        <dbReference type="ChEBI" id="CHEBI:57623"/>
    </ligand>
</feature>
<feature type="binding site" evidence="3">
    <location>
        <position position="259"/>
    </location>
    <ligand>
        <name>dimethylallyl diphosphate</name>
        <dbReference type="ChEBI" id="CHEBI:57623"/>
    </ligand>
</feature>
<keyword evidence="2" id="KW-0808">Transferase</keyword>
<dbReference type="NCBIfam" id="TIGR03429">
    <property type="entry name" value="arom_pren_DMATS"/>
    <property type="match status" value="1"/>
</dbReference>
<dbReference type="EMBL" id="MTQA01000190">
    <property type="protein sequence ID" value="PNP74897.1"/>
    <property type="molecule type" value="Genomic_DNA"/>
</dbReference>
<dbReference type="AlphaFoldDB" id="A0A2K0VXY7"/>
<dbReference type="InterPro" id="IPR033964">
    <property type="entry name" value="ABBA"/>
</dbReference>
<evidence type="ECO:0008006" key="6">
    <source>
        <dbReference type="Google" id="ProtNLM"/>
    </source>
</evidence>
<dbReference type="InterPro" id="IPR012148">
    <property type="entry name" value="ABBA_DMATS-like"/>
</dbReference>
<feature type="binding site" evidence="3">
    <location>
        <position position="113"/>
    </location>
    <ligand>
        <name>dimethylallyl diphosphate</name>
        <dbReference type="ChEBI" id="CHEBI:57623"/>
    </ligand>
</feature>
<reference evidence="4 5" key="1">
    <citation type="submission" date="2017-06" db="EMBL/GenBank/DDBJ databases">
        <title>Genome of Fusarium nygamai isolate CS10214.</title>
        <authorList>
            <person name="Gardiner D.M."/>
            <person name="Obanor F."/>
            <person name="Kazan K."/>
        </authorList>
    </citation>
    <scope>NUCLEOTIDE SEQUENCE [LARGE SCALE GENOMIC DNA]</scope>
    <source>
        <strain evidence="4 5">CS10214</strain>
    </source>
</reference>
<dbReference type="OrthoDB" id="3354387at2759"/>
<dbReference type="PANTHER" id="PTHR40627">
    <property type="entry name" value="INDOLE PRENYLTRANSFERASE TDIB-RELATED"/>
    <property type="match status" value="1"/>
</dbReference>
<organism evidence="4 5">
    <name type="scientific">Gibberella nygamai</name>
    <name type="common">Bean root rot disease fungus</name>
    <name type="synonym">Fusarium nygamai</name>
    <dbReference type="NCBI Taxonomy" id="42673"/>
    <lineage>
        <taxon>Eukaryota</taxon>
        <taxon>Fungi</taxon>
        <taxon>Dikarya</taxon>
        <taxon>Ascomycota</taxon>
        <taxon>Pezizomycotina</taxon>
        <taxon>Sordariomycetes</taxon>
        <taxon>Hypocreomycetidae</taxon>
        <taxon>Hypocreales</taxon>
        <taxon>Nectriaceae</taxon>
        <taxon>Fusarium</taxon>
        <taxon>Fusarium fujikuroi species complex</taxon>
    </lineage>
</organism>
<dbReference type="SFLD" id="SFLDS00036">
    <property type="entry name" value="Aromatic_Prenyltransferase"/>
    <property type="match status" value="1"/>
</dbReference>
<dbReference type="STRING" id="42673.A0A2K0VXY7"/>
<feature type="binding site" evidence="3">
    <location>
        <position position="261"/>
    </location>
    <ligand>
        <name>dimethylallyl diphosphate</name>
        <dbReference type="ChEBI" id="CHEBI:57623"/>
    </ligand>
</feature>
<feature type="binding site" evidence="3">
    <location>
        <position position="197"/>
    </location>
    <ligand>
        <name>dimethylallyl diphosphate</name>
        <dbReference type="ChEBI" id="CHEBI:57623"/>
    </ligand>
</feature>
<sequence length="429" mass="48308">MTETKHLQVLLQAGQATQSAWKTLNKWLPPLTGDKDWWWKTLGPQLNTLLAEADYDLNEQYEALLLLYRWVVPEMGLRPRSSVAPWKSFMTDDHSPIEYSWKWNSGNKKPDIRYAIELVSPLAGTKQDPFNQIPTRSLVYNVAKIIPELDLTWFEHFWHELLGPGSPTTSASVISTKGSTVFAALEMLHGHLSMKVYFIPVETPDVSAWHQIKHAIETSGCQNLEALLHVDAYLSSHDDGRQLRPFMLAIDLVEPGASRLKIYARSNQTSFRFVRDVMTVGGLRTGLDKSLEKLSDLWKRALGLNPDTSPEDELPKVDHLTSGAVFNFDVAPKSSIPDVKAYIPVRHYTNHDLQAALGLIGYLEEHWNGYGVYSQSYLRALDMLAPPGQLDQATGVQTYFAVACQGDDLSLTSYLNPQLYAAFRESECS</sequence>
<dbReference type="CDD" id="cd13929">
    <property type="entry name" value="PT-DMATS_CymD"/>
    <property type="match status" value="1"/>
</dbReference>
<evidence type="ECO:0000256" key="3">
    <source>
        <dbReference type="PIRSR" id="PIRSR000509-1"/>
    </source>
</evidence>
<evidence type="ECO:0000313" key="4">
    <source>
        <dbReference type="EMBL" id="PNP74897.1"/>
    </source>
</evidence>
<proteinExistence type="inferred from homology"/>
<dbReference type="Pfam" id="PF11991">
    <property type="entry name" value="Trp_DMAT"/>
    <property type="match status" value="1"/>
</dbReference>
<feature type="binding site" evidence="3">
    <location>
        <position position="98"/>
    </location>
    <ligand>
        <name>L-tryptophan</name>
        <dbReference type="ChEBI" id="CHEBI:57912"/>
    </ligand>
</feature>
<dbReference type="SMR" id="A0A2K0VXY7"/>
<name>A0A2K0VXY7_GIBNY</name>
<dbReference type="GO" id="GO:0016765">
    <property type="term" value="F:transferase activity, transferring alkyl or aryl (other than methyl) groups"/>
    <property type="evidence" value="ECO:0007669"/>
    <property type="project" value="InterPro"/>
</dbReference>
<feature type="binding site" evidence="3">
    <location>
        <position position="342"/>
    </location>
    <ligand>
        <name>dimethylallyl diphosphate</name>
        <dbReference type="ChEBI" id="CHEBI:57623"/>
    </ligand>
</feature>
<evidence type="ECO:0000256" key="2">
    <source>
        <dbReference type="ARBA" id="ARBA00022679"/>
    </source>
</evidence>
<accession>A0A2K0VXY7</accession>
<protein>
    <recommendedName>
        <fullName evidence="6">Tryptophan dimethylallyltransferase</fullName>
    </recommendedName>
</protein>
<dbReference type="InterPro" id="IPR017795">
    <property type="entry name" value="ABBA_NscD-like"/>
</dbReference>
<dbReference type="Proteomes" id="UP000236664">
    <property type="component" value="Unassembled WGS sequence"/>
</dbReference>
<dbReference type="PANTHER" id="PTHR40627:SF4">
    <property type="entry name" value="PRENYLTRANSFERASE ASQH1-RELATED"/>
    <property type="match status" value="1"/>
</dbReference>
<dbReference type="SFLD" id="SFLDG01162">
    <property type="entry name" value="I"/>
    <property type="match status" value="1"/>
</dbReference>
<evidence type="ECO:0000256" key="1">
    <source>
        <dbReference type="ARBA" id="ARBA00010209"/>
    </source>
</evidence>
<dbReference type="GO" id="GO:0009820">
    <property type="term" value="P:alkaloid metabolic process"/>
    <property type="evidence" value="ECO:0007669"/>
    <property type="project" value="InterPro"/>
</dbReference>
<feature type="binding site" evidence="3">
    <location>
        <position position="263"/>
    </location>
    <ligand>
        <name>dimethylallyl diphosphate</name>
        <dbReference type="ChEBI" id="CHEBI:57623"/>
    </ligand>
</feature>
<gene>
    <name evidence="4" type="ORF">FNYG_11759</name>
</gene>
<evidence type="ECO:0000313" key="5">
    <source>
        <dbReference type="Proteomes" id="UP000236664"/>
    </source>
</evidence>
<comment type="similarity">
    <text evidence="1">Belongs to the tryptophan dimethylallyltransferase family.</text>
</comment>
<comment type="caution">
    <text evidence="4">The sequence shown here is derived from an EMBL/GenBank/DDBJ whole genome shotgun (WGS) entry which is preliminary data.</text>
</comment>